<protein>
    <submittedName>
        <fullName evidence="2">Uncharacterized protein</fullName>
    </submittedName>
</protein>
<dbReference type="AlphaFoldDB" id="B9TJZ0"/>
<dbReference type="InParanoid" id="B9TJZ0"/>
<keyword evidence="3" id="KW-1185">Reference proteome</keyword>
<feature type="region of interest" description="Disordered" evidence="1">
    <location>
        <begin position="28"/>
        <end position="63"/>
    </location>
</feature>
<evidence type="ECO:0000313" key="2">
    <source>
        <dbReference type="EMBL" id="EEF23823.1"/>
    </source>
</evidence>
<sequence>MSISVLSMRPLPETIHAGKAAGLKCCQAHPPAKARPTPANKKTMSRRLTGLMVGTPDSRRSWF</sequence>
<organism evidence="2 3">
    <name type="scientific">Ricinus communis</name>
    <name type="common">Castor bean</name>
    <dbReference type="NCBI Taxonomy" id="3988"/>
    <lineage>
        <taxon>Eukaryota</taxon>
        <taxon>Viridiplantae</taxon>
        <taxon>Streptophyta</taxon>
        <taxon>Embryophyta</taxon>
        <taxon>Tracheophyta</taxon>
        <taxon>Spermatophyta</taxon>
        <taxon>Magnoliopsida</taxon>
        <taxon>eudicotyledons</taxon>
        <taxon>Gunneridae</taxon>
        <taxon>Pentapetalae</taxon>
        <taxon>rosids</taxon>
        <taxon>fabids</taxon>
        <taxon>Malpighiales</taxon>
        <taxon>Euphorbiaceae</taxon>
        <taxon>Acalyphoideae</taxon>
        <taxon>Acalypheae</taxon>
        <taxon>Ricinus</taxon>
    </lineage>
</organism>
<evidence type="ECO:0000313" key="3">
    <source>
        <dbReference type="Proteomes" id="UP000008311"/>
    </source>
</evidence>
<gene>
    <name evidence="2" type="ORF">RCOM_1907430</name>
</gene>
<evidence type="ECO:0000256" key="1">
    <source>
        <dbReference type="SAM" id="MobiDB-lite"/>
    </source>
</evidence>
<name>B9TJZ0_RICCO</name>
<accession>B9TJZ0</accession>
<proteinExistence type="predicted"/>
<dbReference type="Proteomes" id="UP000008311">
    <property type="component" value="Unassembled WGS sequence"/>
</dbReference>
<dbReference type="EMBL" id="EQ984527">
    <property type="protein sequence ID" value="EEF23823.1"/>
    <property type="molecule type" value="Genomic_DNA"/>
</dbReference>
<reference evidence="3" key="1">
    <citation type="journal article" date="2010" name="Nat. Biotechnol.">
        <title>Draft genome sequence of the oilseed species Ricinus communis.</title>
        <authorList>
            <person name="Chan A.P."/>
            <person name="Crabtree J."/>
            <person name="Zhao Q."/>
            <person name="Lorenzi H."/>
            <person name="Orvis J."/>
            <person name="Puiu D."/>
            <person name="Melake-Berhan A."/>
            <person name="Jones K.M."/>
            <person name="Redman J."/>
            <person name="Chen G."/>
            <person name="Cahoon E.B."/>
            <person name="Gedil M."/>
            <person name="Stanke M."/>
            <person name="Haas B.J."/>
            <person name="Wortman J.R."/>
            <person name="Fraser-Liggett C.M."/>
            <person name="Ravel J."/>
            <person name="Rabinowicz P.D."/>
        </authorList>
    </citation>
    <scope>NUCLEOTIDE SEQUENCE [LARGE SCALE GENOMIC DNA]</scope>
    <source>
        <strain evidence="3">cv. Hale</strain>
    </source>
</reference>